<reference evidence="2" key="1">
    <citation type="thesis" date="2021" institute="BYU ScholarsArchive" country="Provo, UT, USA">
        <title>Applications of and Algorithms for Genome Assembly and Genomic Analyses with an Emphasis on Marine Teleosts.</title>
        <authorList>
            <person name="Pickett B.D."/>
        </authorList>
    </citation>
    <scope>NUCLEOTIDE SEQUENCE</scope>
    <source>
        <strain evidence="2">HI-2016</strain>
    </source>
</reference>
<keyword evidence="3" id="KW-1185">Reference proteome</keyword>
<feature type="compositionally biased region" description="Basic and acidic residues" evidence="1">
    <location>
        <begin position="67"/>
        <end position="80"/>
    </location>
</feature>
<sequence length="102" mass="11371">MCALRFPSCLPAEITVGKVRPWESNCGGEKEREGEGGVEERCNERIRKDVAYEGSRRSRAGRSSIRRVNEDLAHSKEVKLDPAQLSSKATPTTPSFRTDPTH</sequence>
<dbReference type="Proteomes" id="UP000824540">
    <property type="component" value="Unassembled WGS sequence"/>
</dbReference>
<feature type="region of interest" description="Disordered" evidence="1">
    <location>
        <begin position="53"/>
        <end position="102"/>
    </location>
</feature>
<accession>A0A8T2PK49</accession>
<protein>
    <submittedName>
        <fullName evidence="2">Uncharacterized protein</fullName>
    </submittedName>
</protein>
<dbReference type="AlphaFoldDB" id="A0A8T2PK49"/>
<gene>
    <name evidence="2" type="ORF">JZ751_021083</name>
</gene>
<feature type="compositionally biased region" description="Polar residues" evidence="1">
    <location>
        <begin position="84"/>
        <end position="102"/>
    </location>
</feature>
<comment type="caution">
    <text evidence="2">The sequence shown here is derived from an EMBL/GenBank/DDBJ whole genome shotgun (WGS) entry which is preliminary data.</text>
</comment>
<evidence type="ECO:0000256" key="1">
    <source>
        <dbReference type="SAM" id="MobiDB-lite"/>
    </source>
</evidence>
<dbReference type="EMBL" id="JAFBMS010000005">
    <property type="protein sequence ID" value="KAG9352669.1"/>
    <property type="molecule type" value="Genomic_DNA"/>
</dbReference>
<evidence type="ECO:0000313" key="2">
    <source>
        <dbReference type="EMBL" id="KAG9352669.1"/>
    </source>
</evidence>
<organism evidence="2 3">
    <name type="scientific">Albula glossodonta</name>
    <name type="common">roundjaw bonefish</name>
    <dbReference type="NCBI Taxonomy" id="121402"/>
    <lineage>
        <taxon>Eukaryota</taxon>
        <taxon>Metazoa</taxon>
        <taxon>Chordata</taxon>
        <taxon>Craniata</taxon>
        <taxon>Vertebrata</taxon>
        <taxon>Euteleostomi</taxon>
        <taxon>Actinopterygii</taxon>
        <taxon>Neopterygii</taxon>
        <taxon>Teleostei</taxon>
        <taxon>Albuliformes</taxon>
        <taxon>Albulidae</taxon>
        <taxon>Albula</taxon>
    </lineage>
</organism>
<evidence type="ECO:0000313" key="3">
    <source>
        <dbReference type="Proteomes" id="UP000824540"/>
    </source>
</evidence>
<proteinExistence type="predicted"/>
<name>A0A8T2PK49_9TELE</name>